<sequence length="50" mass="5391">MSPVLDRLLALDQPQDLRLLLRLLADDADALRDPAGVLGLPTGEVAQFAH</sequence>
<dbReference type="AlphaFoldDB" id="A0AAX3WBI8"/>
<name>A0AAX3WBI8_METEX</name>
<protein>
    <submittedName>
        <fullName evidence="1">Uncharacterized protein</fullName>
    </submittedName>
</protein>
<accession>A0AAX3WBI8</accession>
<evidence type="ECO:0000313" key="2">
    <source>
        <dbReference type="Proteomes" id="UP001223720"/>
    </source>
</evidence>
<reference evidence="1" key="1">
    <citation type="journal article" date="2022" name="Biotechnol. Bioprocess Eng.">
        <title>Pan-genome Analysis Reveals Comparative Genomic Features of Central Metabolic Pathways in Methylorubrum extorquens.</title>
        <authorList>
            <person name="Lee G.M."/>
            <person name="Scott-Nevros Z.K."/>
            <person name="Lee S.-M."/>
            <person name="Kim D."/>
        </authorList>
    </citation>
    <scope>NUCLEOTIDE SEQUENCE</scope>
    <source>
        <strain evidence="1">ATCC 55366</strain>
    </source>
</reference>
<proteinExistence type="predicted"/>
<dbReference type="RefSeq" id="WP_283535137.1">
    <property type="nucleotide sequence ID" value="NZ_CP073633.1"/>
</dbReference>
<dbReference type="Proteomes" id="UP001223720">
    <property type="component" value="Chromosome"/>
</dbReference>
<gene>
    <name evidence="1" type="ORF">KEC54_19375</name>
</gene>
<evidence type="ECO:0000313" key="1">
    <source>
        <dbReference type="EMBL" id="WHQ68528.1"/>
    </source>
</evidence>
<organism evidence="1 2">
    <name type="scientific">Methylorubrum extorquens</name>
    <name type="common">Methylobacterium dichloromethanicum</name>
    <name type="synonym">Methylobacterium extorquens</name>
    <dbReference type="NCBI Taxonomy" id="408"/>
    <lineage>
        <taxon>Bacteria</taxon>
        <taxon>Pseudomonadati</taxon>
        <taxon>Pseudomonadota</taxon>
        <taxon>Alphaproteobacteria</taxon>
        <taxon>Hyphomicrobiales</taxon>
        <taxon>Methylobacteriaceae</taxon>
        <taxon>Methylorubrum</taxon>
    </lineage>
</organism>
<dbReference type="EMBL" id="CP073633">
    <property type="protein sequence ID" value="WHQ68528.1"/>
    <property type="molecule type" value="Genomic_DNA"/>
</dbReference>